<evidence type="ECO:0000313" key="9">
    <source>
        <dbReference type="EMBL" id="SOQ40782.1"/>
    </source>
</evidence>
<keyword evidence="6 7" id="KW-0472">Membrane</keyword>
<keyword evidence="3" id="KW-0813">Transport</keyword>
<dbReference type="SUPFAM" id="SSF103473">
    <property type="entry name" value="MFS general substrate transporter"/>
    <property type="match status" value="1"/>
</dbReference>
<dbReference type="InterPro" id="IPR020846">
    <property type="entry name" value="MFS_dom"/>
</dbReference>
<feature type="transmembrane region" description="Helical" evidence="7">
    <location>
        <begin position="390"/>
        <end position="411"/>
    </location>
</feature>
<dbReference type="PROSITE" id="PS50850">
    <property type="entry name" value="MFS"/>
    <property type="match status" value="1"/>
</dbReference>
<evidence type="ECO:0000256" key="3">
    <source>
        <dbReference type="ARBA" id="ARBA00022448"/>
    </source>
</evidence>
<feature type="transmembrane region" description="Helical" evidence="7">
    <location>
        <begin position="109"/>
        <end position="131"/>
    </location>
</feature>
<dbReference type="InterPro" id="IPR036259">
    <property type="entry name" value="MFS_trans_sf"/>
</dbReference>
<feature type="transmembrane region" description="Helical" evidence="7">
    <location>
        <begin position="168"/>
        <end position="191"/>
    </location>
</feature>
<comment type="similarity">
    <text evidence="2">Belongs to the major facilitator superfamily.</text>
</comment>
<dbReference type="PANTHER" id="PTHR23511">
    <property type="entry name" value="SYNAPTIC VESICLE GLYCOPROTEIN 2"/>
    <property type="match status" value="1"/>
</dbReference>
<feature type="transmembrane region" description="Helical" evidence="7">
    <location>
        <begin position="418"/>
        <end position="436"/>
    </location>
</feature>
<feature type="transmembrane region" description="Helical" evidence="7">
    <location>
        <begin position="143"/>
        <end position="161"/>
    </location>
</feature>
<feature type="transmembrane region" description="Helical" evidence="7">
    <location>
        <begin position="311"/>
        <end position="332"/>
    </location>
</feature>
<feature type="transmembrane region" description="Helical" evidence="7">
    <location>
        <begin position="85"/>
        <end position="102"/>
    </location>
</feature>
<keyword evidence="4 7" id="KW-0812">Transmembrane</keyword>
<name>A0A2H1VK18_SPOFR</name>
<evidence type="ECO:0000256" key="4">
    <source>
        <dbReference type="ARBA" id="ARBA00022692"/>
    </source>
</evidence>
<dbReference type="InterPro" id="IPR005828">
    <property type="entry name" value="MFS_sugar_transport-like"/>
</dbReference>
<sequence>MSDLDLPALAERERAKARDEWKAPMKEIDAALVACTFGRFHIKLLSTAFVGFMSGILASSTTAYLLPSAECDLKMDLLQKGLLNAMPYVGMLISSVVAGFLTDAFGRKIFLGVGFIGLFIFQLIGGSSQTFEVLATAKFFEGLLYATSFSACVSLTAEFSYSSIRDRVMLVQSSFIAVSHVIIAAMSWGILTNDWKYSLFGGKFVLNTWNFYLYLMSLWALAAFVMYVFWLPESPKYLVTQKKYDQAREILISIYKENTGKPADTYPFYNIWKDKNKHSIDEAPERKAEMSIRHQIVEGLYNVKPMFQKPLGVYLAMTCFTNFIIMAMYNVLRLWFPQVSAIVENNPLTDGQDLCGVIDKYTSSLKPVILINTTLTDEICVPTKSGHETYINSIILGCVCIIPYVITALLVNRVGKKPLLIGASMISVASSLSLRWASNKIALVSFFSISVAIAQSMISLNQTMTVEMFPTTTRTLAISMIMVIGRIGTLSGNIVFPIMLEVGCAFPFYSISGCMWSWSLHYSYQAKSSDVTFNLSGQMREPYYYHLNKPCRHVLIAKVFT</sequence>
<protein>
    <submittedName>
        <fullName evidence="9">SFRICE_002839</fullName>
    </submittedName>
</protein>
<dbReference type="GO" id="GO:0022857">
    <property type="term" value="F:transmembrane transporter activity"/>
    <property type="evidence" value="ECO:0007669"/>
    <property type="project" value="InterPro"/>
</dbReference>
<feature type="transmembrane region" description="Helical" evidence="7">
    <location>
        <begin position="211"/>
        <end position="232"/>
    </location>
</feature>
<reference evidence="9" key="1">
    <citation type="submission" date="2016-07" db="EMBL/GenBank/DDBJ databases">
        <authorList>
            <person name="Bretaudeau A."/>
        </authorList>
    </citation>
    <scope>NUCLEOTIDE SEQUENCE</scope>
    <source>
        <strain evidence="9">Rice</strain>
        <tissue evidence="9">Whole body</tissue>
    </source>
</reference>
<comment type="subcellular location">
    <subcellularLocation>
        <location evidence="1">Membrane</location>
        <topology evidence="1">Multi-pass membrane protein</topology>
    </subcellularLocation>
</comment>
<keyword evidence="5 7" id="KW-1133">Transmembrane helix</keyword>
<dbReference type="EMBL" id="ODYU01002822">
    <property type="protein sequence ID" value="SOQ40782.1"/>
    <property type="molecule type" value="Genomic_DNA"/>
</dbReference>
<dbReference type="Gene3D" id="1.20.1250.20">
    <property type="entry name" value="MFS general substrate transporter like domains"/>
    <property type="match status" value="1"/>
</dbReference>
<evidence type="ECO:0000256" key="7">
    <source>
        <dbReference type="SAM" id="Phobius"/>
    </source>
</evidence>
<organism evidence="9">
    <name type="scientific">Spodoptera frugiperda</name>
    <name type="common">Fall armyworm</name>
    <dbReference type="NCBI Taxonomy" id="7108"/>
    <lineage>
        <taxon>Eukaryota</taxon>
        <taxon>Metazoa</taxon>
        <taxon>Ecdysozoa</taxon>
        <taxon>Arthropoda</taxon>
        <taxon>Hexapoda</taxon>
        <taxon>Insecta</taxon>
        <taxon>Pterygota</taxon>
        <taxon>Neoptera</taxon>
        <taxon>Endopterygota</taxon>
        <taxon>Lepidoptera</taxon>
        <taxon>Glossata</taxon>
        <taxon>Ditrysia</taxon>
        <taxon>Noctuoidea</taxon>
        <taxon>Noctuidae</taxon>
        <taxon>Amphipyrinae</taxon>
        <taxon>Spodoptera</taxon>
    </lineage>
</organism>
<dbReference type="PANTHER" id="PTHR23511:SF36">
    <property type="entry name" value="EG:BACR7A4.13 PROTEIN-RELATED"/>
    <property type="match status" value="1"/>
</dbReference>
<dbReference type="Pfam" id="PF00083">
    <property type="entry name" value="Sugar_tr"/>
    <property type="match status" value="2"/>
</dbReference>
<evidence type="ECO:0000256" key="5">
    <source>
        <dbReference type="ARBA" id="ARBA00022989"/>
    </source>
</evidence>
<dbReference type="AlphaFoldDB" id="A0A2H1VK18"/>
<feature type="transmembrane region" description="Helical" evidence="7">
    <location>
        <begin position="472"/>
        <end position="488"/>
    </location>
</feature>
<accession>A0A2H1VK18</accession>
<gene>
    <name evidence="9" type="ORF">SFRICE_002839</name>
</gene>
<evidence type="ECO:0000256" key="2">
    <source>
        <dbReference type="ARBA" id="ARBA00008335"/>
    </source>
</evidence>
<evidence type="ECO:0000256" key="6">
    <source>
        <dbReference type="ARBA" id="ARBA00023136"/>
    </source>
</evidence>
<proteinExistence type="inferred from homology"/>
<evidence type="ECO:0000256" key="1">
    <source>
        <dbReference type="ARBA" id="ARBA00004141"/>
    </source>
</evidence>
<feature type="transmembrane region" description="Helical" evidence="7">
    <location>
        <begin position="442"/>
        <end position="460"/>
    </location>
</feature>
<dbReference type="GO" id="GO:0016020">
    <property type="term" value="C:membrane"/>
    <property type="evidence" value="ECO:0007669"/>
    <property type="project" value="UniProtKB-SubCell"/>
</dbReference>
<evidence type="ECO:0000259" key="8">
    <source>
        <dbReference type="PROSITE" id="PS50850"/>
    </source>
</evidence>
<feature type="domain" description="Major facilitator superfamily (MFS) profile" evidence="8">
    <location>
        <begin position="43"/>
        <end position="561"/>
    </location>
</feature>
<feature type="transmembrane region" description="Helical" evidence="7">
    <location>
        <begin position="44"/>
        <end position="65"/>
    </location>
</feature>